<reference evidence="1" key="1">
    <citation type="submission" date="2023-04" db="EMBL/GenBank/DDBJ databases">
        <title>Draft Genome sequencing of Naganishia species isolated from polar environments using Oxford Nanopore Technology.</title>
        <authorList>
            <person name="Leo P."/>
            <person name="Venkateswaran K."/>
        </authorList>
    </citation>
    <scope>NUCLEOTIDE SEQUENCE</scope>
    <source>
        <strain evidence="1">MNA-CCFEE 5262</strain>
    </source>
</reference>
<dbReference type="EMBL" id="JASBWS010000099">
    <property type="protein sequence ID" value="KAJ9097889.1"/>
    <property type="molecule type" value="Genomic_DNA"/>
</dbReference>
<protein>
    <submittedName>
        <fullName evidence="1">Uncharacterized protein</fullName>
    </submittedName>
</protein>
<accession>A0ACC2VFX8</accession>
<organism evidence="1 2">
    <name type="scientific">Naganishia adeliensis</name>
    <dbReference type="NCBI Taxonomy" id="92952"/>
    <lineage>
        <taxon>Eukaryota</taxon>
        <taxon>Fungi</taxon>
        <taxon>Dikarya</taxon>
        <taxon>Basidiomycota</taxon>
        <taxon>Agaricomycotina</taxon>
        <taxon>Tremellomycetes</taxon>
        <taxon>Filobasidiales</taxon>
        <taxon>Filobasidiaceae</taxon>
        <taxon>Naganishia</taxon>
    </lineage>
</organism>
<proteinExistence type="predicted"/>
<keyword evidence="2" id="KW-1185">Reference proteome</keyword>
<evidence type="ECO:0000313" key="1">
    <source>
        <dbReference type="EMBL" id="KAJ9097889.1"/>
    </source>
</evidence>
<evidence type="ECO:0000313" key="2">
    <source>
        <dbReference type="Proteomes" id="UP001230649"/>
    </source>
</evidence>
<comment type="caution">
    <text evidence="1">The sequence shown here is derived from an EMBL/GenBank/DDBJ whole genome shotgun (WGS) entry which is preliminary data.</text>
</comment>
<sequence>MTRDALRHASIPAGQQTPPLPNSREVLILFQLSPDPPAVPALPIVSVVNVVINPQLFLQRTAPQEERIIEAQSDSSSDSESDDEDWFRAPLRGRSAQAIYAIPAIPEDYPRPTYPRASSPTPSIPVIDEMELPEIAPRVTKPLLKGKSHAKVTKPKIAMADGSIVAIEWQYPNNNKRLGTSTSVLISISLPTGKSERTFIARWAEILAMNSHQPGSAINRSVAKRLPHAEQDAIAVLLDGNAVLWYNPGITIEDAMLVSDEYIVNDVMV</sequence>
<name>A0ACC2VFX8_9TREE</name>
<gene>
    <name evidence="1" type="ORF">QFC20_006112</name>
</gene>
<dbReference type="Proteomes" id="UP001230649">
    <property type="component" value="Unassembled WGS sequence"/>
</dbReference>